<evidence type="ECO:0000256" key="4">
    <source>
        <dbReference type="ARBA" id="ARBA00022692"/>
    </source>
</evidence>
<evidence type="ECO:0000256" key="6">
    <source>
        <dbReference type="ARBA" id="ARBA00022989"/>
    </source>
</evidence>
<feature type="transmembrane region" description="Helical" evidence="12">
    <location>
        <begin position="195"/>
        <end position="220"/>
    </location>
</feature>
<keyword evidence="3" id="KW-1003">Cell membrane</keyword>
<feature type="compositionally biased region" description="Basic and acidic residues" evidence="11">
    <location>
        <begin position="169"/>
        <end position="184"/>
    </location>
</feature>
<comment type="similarity">
    <text evidence="2">Belongs to the ZIP transporter (TC 2.A.5) family.</text>
</comment>
<comment type="subcellular location">
    <subcellularLocation>
        <location evidence="1">Cell membrane</location>
        <topology evidence="1">Multi-pass membrane protein</topology>
    </subcellularLocation>
</comment>
<evidence type="ECO:0000256" key="7">
    <source>
        <dbReference type="ARBA" id="ARBA00023136"/>
    </source>
</evidence>
<evidence type="ECO:0000256" key="11">
    <source>
        <dbReference type="SAM" id="MobiDB-lite"/>
    </source>
</evidence>
<dbReference type="OrthoDB" id="262547at2759"/>
<keyword evidence="7 12" id="KW-0472">Membrane</keyword>
<reference evidence="13 14" key="1">
    <citation type="journal article" date="2014" name="Nat. Commun.">
        <title>Molecular traces of alternative social organization in a termite genome.</title>
        <authorList>
            <person name="Terrapon N."/>
            <person name="Li C."/>
            <person name="Robertson H.M."/>
            <person name="Ji L."/>
            <person name="Meng X."/>
            <person name="Booth W."/>
            <person name="Chen Z."/>
            <person name="Childers C.P."/>
            <person name="Glastad K.M."/>
            <person name="Gokhale K."/>
            <person name="Gowin J."/>
            <person name="Gronenberg W."/>
            <person name="Hermansen R.A."/>
            <person name="Hu H."/>
            <person name="Hunt B.G."/>
            <person name="Huylmans A.K."/>
            <person name="Khalil S.M."/>
            <person name="Mitchell R.D."/>
            <person name="Munoz-Torres M.C."/>
            <person name="Mustard J.A."/>
            <person name="Pan H."/>
            <person name="Reese J.T."/>
            <person name="Scharf M.E."/>
            <person name="Sun F."/>
            <person name="Vogel H."/>
            <person name="Xiao J."/>
            <person name="Yang W."/>
            <person name="Yang Z."/>
            <person name="Yang Z."/>
            <person name="Zhou J."/>
            <person name="Zhu J."/>
            <person name="Brent C.S."/>
            <person name="Elsik C.G."/>
            <person name="Goodisman M.A."/>
            <person name="Liberles D.A."/>
            <person name="Roe R.M."/>
            <person name="Vargo E.L."/>
            <person name="Vilcinskas A."/>
            <person name="Wang J."/>
            <person name="Bornberg-Bauer E."/>
            <person name="Korb J."/>
            <person name="Zhang G."/>
            <person name="Liebig J."/>
        </authorList>
    </citation>
    <scope>NUCLEOTIDE SEQUENCE [LARGE SCALE GENOMIC DNA]</scope>
    <source>
        <tissue evidence="13">Whole organism</tissue>
    </source>
</reference>
<sequence>MLQNYGAITQALMGTLFTWGLTAAGASMVVIFNGTQRKLLDTSLGFAGGVMTAASYWSLLAPAIEMAEDSKLYGQNGEYAFVPVALGFLIGALFVYGTDFFISFLGVHSPNQVLALSSGNMSHKEKRESNAMFYDTNFIQTTETTIEGFGEGLVTSNPLSRRRTVTKSTRQERHDPVNDHEITTDHHKSSQWKRIILLIVAITVHNIPEGLAVGVGFGAIGNSPAATFENARNLAIGIGIQNFPEGLAVSLPLQAAGVSTLRSFFYGQLSGMVEPVFGVLGAAAVTLAQPVLPYALSFAAGAMIYVVVDDIIPEANTCGNGKYATWGAIWGFVVMMILDVGLG</sequence>
<protein>
    <recommendedName>
        <fullName evidence="8">Zinc transporter ZIP11</fullName>
    </recommendedName>
    <alternativeName>
        <fullName evidence="9">Solute carrier family 39 member 11</fullName>
    </alternativeName>
    <alternativeName>
        <fullName evidence="10">Zrt- and Irt-like protein 11</fullName>
    </alternativeName>
</protein>
<evidence type="ECO:0000256" key="2">
    <source>
        <dbReference type="ARBA" id="ARBA00006939"/>
    </source>
</evidence>
<dbReference type="eggNOG" id="KOG2474">
    <property type="taxonomic scope" value="Eukaryota"/>
</dbReference>
<evidence type="ECO:0000313" key="13">
    <source>
        <dbReference type="EMBL" id="KDR11142.1"/>
    </source>
</evidence>
<dbReference type="EMBL" id="KK853119">
    <property type="protein sequence ID" value="KDR11142.1"/>
    <property type="molecule type" value="Genomic_DNA"/>
</dbReference>
<evidence type="ECO:0000256" key="1">
    <source>
        <dbReference type="ARBA" id="ARBA00004651"/>
    </source>
</evidence>
<evidence type="ECO:0000256" key="12">
    <source>
        <dbReference type="SAM" id="Phobius"/>
    </source>
</evidence>
<feature type="transmembrane region" description="Helical" evidence="12">
    <location>
        <begin position="264"/>
        <end position="284"/>
    </location>
</feature>
<dbReference type="AlphaFoldDB" id="A0A067R0V7"/>
<dbReference type="PANTHER" id="PTHR11040:SF211">
    <property type="entry name" value="ZINC TRANSPORTER ZIP11"/>
    <property type="match status" value="1"/>
</dbReference>
<accession>A0A067R0V7</accession>
<keyword evidence="14" id="KW-1185">Reference proteome</keyword>
<evidence type="ECO:0000256" key="9">
    <source>
        <dbReference type="ARBA" id="ARBA00042540"/>
    </source>
</evidence>
<feature type="transmembrane region" description="Helical" evidence="12">
    <location>
        <begin position="44"/>
        <end position="64"/>
    </location>
</feature>
<dbReference type="GO" id="GO:0005886">
    <property type="term" value="C:plasma membrane"/>
    <property type="evidence" value="ECO:0007669"/>
    <property type="project" value="UniProtKB-SubCell"/>
</dbReference>
<dbReference type="Proteomes" id="UP000027135">
    <property type="component" value="Unassembled WGS sequence"/>
</dbReference>
<dbReference type="GO" id="GO:0005385">
    <property type="term" value="F:zinc ion transmembrane transporter activity"/>
    <property type="evidence" value="ECO:0007669"/>
    <property type="project" value="TreeGrafter"/>
</dbReference>
<dbReference type="InParanoid" id="A0A067R0V7"/>
<dbReference type="FunCoup" id="A0A067R0V7">
    <property type="interactions" value="149"/>
</dbReference>
<feature type="transmembrane region" description="Helical" evidence="12">
    <location>
        <begin position="12"/>
        <end position="32"/>
    </location>
</feature>
<organism evidence="13 14">
    <name type="scientific">Zootermopsis nevadensis</name>
    <name type="common">Dampwood termite</name>
    <dbReference type="NCBI Taxonomy" id="136037"/>
    <lineage>
        <taxon>Eukaryota</taxon>
        <taxon>Metazoa</taxon>
        <taxon>Ecdysozoa</taxon>
        <taxon>Arthropoda</taxon>
        <taxon>Hexapoda</taxon>
        <taxon>Insecta</taxon>
        <taxon>Pterygota</taxon>
        <taxon>Neoptera</taxon>
        <taxon>Polyneoptera</taxon>
        <taxon>Dictyoptera</taxon>
        <taxon>Blattodea</taxon>
        <taxon>Blattoidea</taxon>
        <taxon>Termitoidae</taxon>
        <taxon>Termopsidae</taxon>
        <taxon>Zootermopsis</taxon>
    </lineage>
</organism>
<feature type="transmembrane region" description="Helical" evidence="12">
    <location>
        <begin position="84"/>
        <end position="107"/>
    </location>
</feature>
<evidence type="ECO:0000256" key="3">
    <source>
        <dbReference type="ARBA" id="ARBA00022475"/>
    </source>
</evidence>
<evidence type="ECO:0000313" key="14">
    <source>
        <dbReference type="Proteomes" id="UP000027135"/>
    </source>
</evidence>
<keyword evidence="6 12" id="KW-1133">Transmembrane helix</keyword>
<name>A0A067R0V7_ZOONE</name>
<proteinExistence type="inferred from homology"/>
<feature type="transmembrane region" description="Helical" evidence="12">
    <location>
        <begin position="291"/>
        <end position="308"/>
    </location>
</feature>
<evidence type="ECO:0000256" key="5">
    <source>
        <dbReference type="ARBA" id="ARBA00022833"/>
    </source>
</evidence>
<dbReference type="STRING" id="136037.A0A067R0V7"/>
<dbReference type="InterPro" id="IPR003689">
    <property type="entry name" value="ZIP"/>
</dbReference>
<evidence type="ECO:0000256" key="8">
    <source>
        <dbReference type="ARBA" id="ARBA00040593"/>
    </source>
</evidence>
<feature type="transmembrane region" description="Helical" evidence="12">
    <location>
        <begin position="323"/>
        <end position="342"/>
    </location>
</feature>
<evidence type="ECO:0000256" key="10">
    <source>
        <dbReference type="ARBA" id="ARBA00042973"/>
    </source>
</evidence>
<feature type="region of interest" description="Disordered" evidence="11">
    <location>
        <begin position="160"/>
        <end position="184"/>
    </location>
</feature>
<dbReference type="OMA" id="MIFVVIE"/>
<dbReference type="PANTHER" id="PTHR11040">
    <property type="entry name" value="ZINC/IRON TRANSPORTER"/>
    <property type="match status" value="1"/>
</dbReference>
<keyword evidence="4 12" id="KW-0812">Transmembrane</keyword>
<dbReference type="Pfam" id="PF02535">
    <property type="entry name" value="Zip"/>
    <property type="match status" value="1"/>
</dbReference>
<gene>
    <name evidence="13" type="ORF">L798_15106</name>
</gene>
<keyword evidence="5" id="KW-0862">Zinc</keyword>